<feature type="domain" description="PD-(D/E)XK endonuclease-like" evidence="1">
    <location>
        <begin position="565"/>
        <end position="780"/>
    </location>
</feature>
<dbReference type="RefSeq" id="WP_230055932.1">
    <property type="nucleotide sequence ID" value="NZ_CAJHOE010000001.1"/>
</dbReference>
<reference evidence="2 3" key="1">
    <citation type="submission" date="2020-11" db="EMBL/GenBank/DDBJ databases">
        <authorList>
            <person name="Peeters C."/>
        </authorList>
    </citation>
    <scope>NUCLEOTIDE SEQUENCE [LARGE SCALE GENOMIC DNA]</scope>
    <source>
        <strain evidence="2 3">LMG 8286</strain>
    </source>
</reference>
<evidence type="ECO:0000313" key="2">
    <source>
        <dbReference type="EMBL" id="CAD7286290.1"/>
    </source>
</evidence>
<dbReference type="Gene3D" id="3.90.320.10">
    <property type="match status" value="1"/>
</dbReference>
<dbReference type="Pfam" id="PF12705">
    <property type="entry name" value="PDDEXK_1"/>
    <property type="match status" value="1"/>
</dbReference>
<dbReference type="SUPFAM" id="SSF52540">
    <property type="entry name" value="P-loop containing nucleoside triphosphate hydrolases"/>
    <property type="match status" value="1"/>
</dbReference>
<dbReference type="InterPro" id="IPR038726">
    <property type="entry name" value="PDDEXK_AddAB-type"/>
</dbReference>
<dbReference type="InterPro" id="IPR011604">
    <property type="entry name" value="PDDEXK-like_dom_sf"/>
</dbReference>
<dbReference type="InterPro" id="IPR027417">
    <property type="entry name" value="P-loop_NTPase"/>
</dbReference>
<name>A0ABN7K2N3_9BACT</name>
<evidence type="ECO:0000259" key="1">
    <source>
        <dbReference type="Pfam" id="PF12705"/>
    </source>
</evidence>
<organism evidence="2 3">
    <name type="scientific">Campylobacter suis</name>
    <dbReference type="NCBI Taxonomy" id="2790657"/>
    <lineage>
        <taxon>Bacteria</taxon>
        <taxon>Pseudomonadati</taxon>
        <taxon>Campylobacterota</taxon>
        <taxon>Epsilonproteobacteria</taxon>
        <taxon>Campylobacterales</taxon>
        <taxon>Campylobacteraceae</taxon>
        <taxon>Campylobacter</taxon>
    </lineage>
</organism>
<dbReference type="Proteomes" id="UP000789359">
    <property type="component" value="Unassembled WGS sequence"/>
</dbReference>
<dbReference type="EMBL" id="CAJHOE010000001">
    <property type="protein sequence ID" value="CAD7286290.1"/>
    <property type="molecule type" value="Genomic_DNA"/>
</dbReference>
<protein>
    <recommendedName>
        <fullName evidence="1">PD-(D/E)XK endonuclease-like domain-containing protein</fullName>
    </recommendedName>
</protein>
<accession>A0ABN7K2N3</accession>
<evidence type="ECO:0000313" key="3">
    <source>
        <dbReference type="Proteomes" id="UP000789359"/>
    </source>
</evidence>
<proteinExistence type="predicted"/>
<comment type="caution">
    <text evidence="2">The sequence shown here is derived from an EMBL/GenBank/DDBJ whole genome shotgun (WGS) entry which is preliminary data.</text>
</comment>
<gene>
    <name evidence="2" type="ORF">LMG8286_00121</name>
</gene>
<sequence length="785" mass="91368">MRELFVFSSIRQIRNFTQNFSNQLLPKAISIGDFFSKVVYVDGLNEAGQSECLIYMRDACNSCKNANLKLHIPTEFFAFLKNNDYLFSFFKEITHQKKSILALKFSDIYAHFDEHIEILNEVFKNYKEILIKNSLYDNIILPEVYEINEAFLKAYEHINIQIDGLLSEFEWEVLLRAAKFSNVKITFKTSKLNQKLLRKISEILASDTDKFELYCTYELDLNTLLLTKKQNNAQNRSALVRAFSLSSLQAAFVFEKISTFMSEGIEPERIAVILPDENFARVLRLYDRDKMLSFAMGKSVKDSLFYCILSDIVDILKEQKNPCLKDDYFELKNRNLRCDESFLNINGIDSEIFELFRQNFEKYSSFELFYSAINALLLKINDEKLSQILYEELFFLQNLSTHARLKFSELCEFLLLRLSALSIDDVGGGAVRVMGVLESRGLAYDGVIIVDFNDDLVPKRSVNEMFLSSKVREKAGLISYFERENLQRFYYECLIGSAKKVAISYVGDEGRIESRFLSEFSCIADKNYDDDAYFRLFLRDTPYVKTAKFIPEHINVKHDFFEKPLSFSRLDTFLTCPRKYFYRYIKELSEERFLDKAGASGYGNAVHEALFEYYKKYEKFMLEPFMQILSTKDLDALELEISRQKFKIFETNENDRFASGWHVKECEVEKNGEFCGVKLEGKIDRIDVNDDGRLCVIDYKTGKIVTDSLQLLFYKALLGAECECYFYDLKSEMKLIMPKNTDLSELSNKLKEAQEYFSKHVDLEPKVGAACEYCAYYAICTGDIA</sequence>
<keyword evidence="3" id="KW-1185">Reference proteome</keyword>